<evidence type="ECO:0000256" key="1">
    <source>
        <dbReference type="SAM" id="MobiDB-lite"/>
    </source>
</evidence>
<feature type="transmembrane region" description="Helical" evidence="2">
    <location>
        <begin position="94"/>
        <end position="112"/>
    </location>
</feature>
<feature type="transmembrane region" description="Helical" evidence="2">
    <location>
        <begin position="118"/>
        <end position="137"/>
    </location>
</feature>
<evidence type="ECO:0000256" key="2">
    <source>
        <dbReference type="SAM" id="Phobius"/>
    </source>
</evidence>
<keyword evidence="2" id="KW-0472">Membrane</keyword>
<accession>A0A6A5UPB8</accession>
<keyword evidence="2" id="KW-1133">Transmembrane helix</keyword>
<feature type="compositionally biased region" description="Polar residues" evidence="1">
    <location>
        <begin position="807"/>
        <end position="823"/>
    </location>
</feature>
<dbReference type="Proteomes" id="UP000800036">
    <property type="component" value="Unassembled WGS sequence"/>
</dbReference>
<keyword evidence="4" id="KW-1185">Reference proteome</keyword>
<organism evidence="3 4">
    <name type="scientific">Bimuria novae-zelandiae CBS 107.79</name>
    <dbReference type="NCBI Taxonomy" id="1447943"/>
    <lineage>
        <taxon>Eukaryota</taxon>
        <taxon>Fungi</taxon>
        <taxon>Dikarya</taxon>
        <taxon>Ascomycota</taxon>
        <taxon>Pezizomycotina</taxon>
        <taxon>Dothideomycetes</taxon>
        <taxon>Pleosporomycetidae</taxon>
        <taxon>Pleosporales</taxon>
        <taxon>Massarineae</taxon>
        <taxon>Didymosphaeriaceae</taxon>
        <taxon>Bimuria</taxon>
    </lineage>
</organism>
<proteinExistence type="predicted"/>
<sequence>MYSVPATMAAFIQRSQFLTQPEVTWLIGRNLLRSFNLHFGAVKLRLLPSLQSGSTPSIDPSHQQSSEMSVHESSAATALPEMHISTRVIEQQPFTLGILVAVVVFGLVNGEYTALKYLSIIAIALSVFCFVQFCAAARSNSLEPRSSLQVQECDEVSGAVVIYRPFFSFIQIWIRNFPGPDEDGLLESSFPLQDKQVWWCNDYCLFITFEYGYDKTRALNPVYAYAAETLDIAPHPKIWIEKSLEERVSPAGPWWSETFEECRRIAYRNGIHVPEQPPAEGLVKEVIQILRDLVLQHGVDQIVQARQDLVLVLIKWIGEAECAAVIDQLRNKGHVQALKWYLTGFARQHSVQQISETQEAVLSQLRYLMGAQKTTEFLTHLKNEEQQVRMLKAWLETEICDHGKWQAWILPERSRLFDLIGEKECIEFFTKLRNLIGHEPLVDFYLQLQQQEQVQDLQEHLQAKAIDQGTAKAALALELDQLAGLIGEEQAIDFFRQIQDEERRRKENPKTKRCRQDWLTWIFNFAAKYTAEKAQHEYFTKAGELVGTEGAQVFFSTLGEYTQDELSQFLRQADSYAHREAFPKEVRLGKDGTEALFRDIFEEELHRPELKAKALIRNIAKAFEIVSVKQIQERYFDWAAGILGHGEAQRLFSSLSEEEAQQVHVETLLSPQLSDHETDLQKLLEEIEEEWGENDAELAQDEFAGRLEAMLDVDAEFAAQLRAYFLRRVHDFAVRSSVGDAIDLYDEQVYLILHSNLGLAHTHDFWDELKKVLGLGNTNTLPTSDRSDDTDGSRPSTPTSAEEVNDTLPSSPEDLSNGSSHASGPSPAFQFSPPGFSGDFFFSFKCT</sequence>
<dbReference type="AlphaFoldDB" id="A0A6A5UPB8"/>
<keyword evidence="2" id="KW-0812">Transmembrane</keyword>
<evidence type="ECO:0000313" key="4">
    <source>
        <dbReference type="Proteomes" id="UP000800036"/>
    </source>
</evidence>
<evidence type="ECO:0000313" key="3">
    <source>
        <dbReference type="EMBL" id="KAF1966695.1"/>
    </source>
</evidence>
<gene>
    <name evidence="3" type="ORF">BU23DRAFT_661669</name>
</gene>
<dbReference type="EMBL" id="ML976742">
    <property type="protein sequence ID" value="KAF1966695.1"/>
    <property type="molecule type" value="Genomic_DNA"/>
</dbReference>
<name>A0A6A5UPB8_9PLEO</name>
<protein>
    <submittedName>
        <fullName evidence="3">Uncharacterized protein</fullName>
    </submittedName>
</protein>
<reference evidence="3" key="1">
    <citation type="journal article" date="2020" name="Stud. Mycol.">
        <title>101 Dothideomycetes genomes: a test case for predicting lifestyles and emergence of pathogens.</title>
        <authorList>
            <person name="Haridas S."/>
            <person name="Albert R."/>
            <person name="Binder M."/>
            <person name="Bloem J."/>
            <person name="Labutti K."/>
            <person name="Salamov A."/>
            <person name="Andreopoulos B."/>
            <person name="Baker S."/>
            <person name="Barry K."/>
            <person name="Bills G."/>
            <person name="Bluhm B."/>
            <person name="Cannon C."/>
            <person name="Castanera R."/>
            <person name="Culley D."/>
            <person name="Daum C."/>
            <person name="Ezra D."/>
            <person name="Gonzalez J."/>
            <person name="Henrissat B."/>
            <person name="Kuo A."/>
            <person name="Liang C."/>
            <person name="Lipzen A."/>
            <person name="Lutzoni F."/>
            <person name="Magnuson J."/>
            <person name="Mondo S."/>
            <person name="Nolan M."/>
            <person name="Ohm R."/>
            <person name="Pangilinan J."/>
            <person name="Park H.-J."/>
            <person name="Ramirez L."/>
            <person name="Alfaro M."/>
            <person name="Sun H."/>
            <person name="Tritt A."/>
            <person name="Yoshinaga Y."/>
            <person name="Zwiers L.-H."/>
            <person name="Turgeon B."/>
            <person name="Goodwin S."/>
            <person name="Spatafora J."/>
            <person name="Crous P."/>
            <person name="Grigoriev I."/>
        </authorList>
    </citation>
    <scope>NUCLEOTIDE SEQUENCE</scope>
    <source>
        <strain evidence="3">CBS 107.79</strain>
    </source>
</reference>
<feature type="region of interest" description="Disordered" evidence="1">
    <location>
        <begin position="778"/>
        <end position="830"/>
    </location>
</feature>